<dbReference type="EMBL" id="SGJD01004530">
    <property type="protein sequence ID" value="KAB0391491.1"/>
    <property type="molecule type" value="Genomic_DNA"/>
</dbReference>
<dbReference type="AlphaFoldDB" id="A0A643BU12"/>
<proteinExistence type="predicted"/>
<organism evidence="1 2">
    <name type="scientific">Balaenoptera physalus</name>
    <name type="common">Fin whale</name>
    <name type="synonym">Balaena physalus</name>
    <dbReference type="NCBI Taxonomy" id="9770"/>
    <lineage>
        <taxon>Eukaryota</taxon>
        <taxon>Metazoa</taxon>
        <taxon>Chordata</taxon>
        <taxon>Craniata</taxon>
        <taxon>Vertebrata</taxon>
        <taxon>Euteleostomi</taxon>
        <taxon>Mammalia</taxon>
        <taxon>Eutheria</taxon>
        <taxon>Laurasiatheria</taxon>
        <taxon>Artiodactyla</taxon>
        <taxon>Whippomorpha</taxon>
        <taxon>Cetacea</taxon>
        <taxon>Mysticeti</taxon>
        <taxon>Balaenopteridae</taxon>
        <taxon>Balaenoptera</taxon>
    </lineage>
</organism>
<dbReference type="Proteomes" id="UP000437017">
    <property type="component" value="Unassembled WGS sequence"/>
</dbReference>
<evidence type="ECO:0000313" key="1">
    <source>
        <dbReference type="EMBL" id="KAB0391491.1"/>
    </source>
</evidence>
<comment type="caution">
    <text evidence="1">The sequence shown here is derived from an EMBL/GenBank/DDBJ whole genome shotgun (WGS) entry which is preliminary data.</text>
</comment>
<sequence length="62" mass="6994">MYCKHLAEMDPLQPGDEVEMAELTTDCNNEMEVEGPEDRMVFLEQAVNKDVDDQQPTPGIVP</sequence>
<accession>A0A643BU12</accession>
<feature type="non-terminal residue" evidence="1">
    <location>
        <position position="62"/>
    </location>
</feature>
<keyword evidence="2" id="KW-1185">Reference proteome</keyword>
<protein>
    <submittedName>
        <fullName evidence="1">Uncharacterized protein</fullName>
    </submittedName>
</protein>
<evidence type="ECO:0000313" key="2">
    <source>
        <dbReference type="Proteomes" id="UP000437017"/>
    </source>
</evidence>
<reference evidence="1 2" key="1">
    <citation type="journal article" date="2019" name="PLoS ONE">
        <title>Genomic analyses reveal an absence of contemporary introgressive admixture between fin whales and blue whales, despite known hybrids.</title>
        <authorList>
            <person name="Westbury M.V."/>
            <person name="Petersen B."/>
            <person name="Lorenzen E.D."/>
        </authorList>
    </citation>
    <scope>NUCLEOTIDE SEQUENCE [LARGE SCALE GENOMIC DNA]</scope>
    <source>
        <strain evidence="1">FinWhale-01</strain>
    </source>
</reference>
<name>A0A643BU12_BALPH</name>
<dbReference type="OrthoDB" id="308383at2759"/>
<gene>
    <name evidence="1" type="ORF">E2I00_012765</name>
</gene>